<evidence type="ECO:0000256" key="4">
    <source>
        <dbReference type="ARBA" id="ARBA00022989"/>
    </source>
</evidence>
<dbReference type="Pfam" id="PF13974">
    <property type="entry name" value="YebO"/>
    <property type="match status" value="1"/>
</dbReference>
<accession>A0A1H3XHN3</accession>
<dbReference type="Proteomes" id="UP000187280">
    <property type="component" value="Unassembled WGS sequence"/>
</dbReference>
<evidence type="ECO:0000256" key="2">
    <source>
        <dbReference type="ARBA" id="ARBA00022475"/>
    </source>
</evidence>
<evidence type="ECO:0000313" key="7">
    <source>
        <dbReference type="Proteomes" id="UP000187280"/>
    </source>
</evidence>
<keyword evidence="2" id="KW-1003">Cell membrane</keyword>
<dbReference type="EMBL" id="FNQS01000002">
    <property type="protein sequence ID" value="SDZ98859.1"/>
    <property type="molecule type" value="Genomic_DNA"/>
</dbReference>
<comment type="subcellular location">
    <subcellularLocation>
        <location evidence="1">Cell membrane</location>
        <topology evidence="1">Single-pass membrane protein</topology>
    </subcellularLocation>
</comment>
<dbReference type="GO" id="GO:0005886">
    <property type="term" value="C:plasma membrane"/>
    <property type="evidence" value="ECO:0007669"/>
    <property type="project" value="UniProtKB-SubCell"/>
</dbReference>
<dbReference type="RefSeq" id="WP_026742386.1">
    <property type="nucleotide sequence ID" value="NZ_FNQS01000002.1"/>
</dbReference>
<keyword evidence="4" id="KW-1133">Transmembrane helix</keyword>
<protein>
    <submittedName>
        <fullName evidence="6">YebO-like protein</fullName>
    </submittedName>
</protein>
<evidence type="ECO:0000256" key="3">
    <source>
        <dbReference type="ARBA" id="ARBA00022692"/>
    </source>
</evidence>
<organism evidence="6 7">
    <name type="scientific">Lonsdalea quercina</name>
    <dbReference type="NCBI Taxonomy" id="71657"/>
    <lineage>
        <taxon>Bacteria</taxon>
        <taxon>Pseudomonadati</taxon>
        <taxon>Pseudomonadota</taxon>
        <taxon>Gammaproteobacteria</taxon>
        <taxon>Enterobacterales</taxon>
        <taxon>Pectobacteriaceae</taxon>
        <taxon>Lonsdalea</taxon>
    </lineage>
</organism>
<dbReference type="InterPro" id="IPR025594">
    <property type="entry name" value="YebO"/>
</dbReference>
<evidence type="ECO:0000313" key="6">
    <source>
        <dbReference type="EMBL" id="SDZ98859.1"/>
    </source>
</evidence>
<evidence type="ECO:0000256" key="1">
    <source>
        <dbReference type="ARBA" id="ARBA00004162"/>
    </source>
</evidence>
<keyword evidence="7" id="KW-1185">Reference proteome</keyword>
<evidence type="ECO:0000256" key="5">
    <source>
        <dbReference type="ARBA" id="ARBA00023136"/>
    </source>
</evidence>
<keyword evidence="3" id="KW-0812">Transmembrane</keyword>
<sequence>MSGAVSNMLEMVLVIMIILLALLVWFFVNRASVRANEQIRLLQEIVKQQKKQLALMQTLIPVPPSTEPVQEAKQEEDDTDVYFRNVIPER</sequence>
<dbReference type="GeneID" id="97763580"/>
<gene>
    <name evidence="6" type="ORF">SAMN02982996_00650</name>
</gene>
<name>A0A1H3XHN3_9GAMM</name>
<dbReference type="eggNOG" id="ENOG5032S3N">
    <property type="taxonomic scope" value="Bacteria"/>
</dbReference>
<keyword evidence="5" id="KW-0472">Membrane</keyword>
<reference evidence="6 7" key="1">
    <citation type="submission" date="2016-10" db="EMBL/GenBank/DDBJ databases">
        <authorList>
            <person name="de Groot N.N."/>
        </authorList>
    </citation>
    <scope>NUCLEOTIDE SEQUENCE [LARGE SCALE GENOMIC DNA]</scope>
    <source>
        <strain evidence="6 7">ATCC 29281</strain>
    </source>
</reference>
<dbReference type="AlphaFoldDB" id="A0A1H3XHN3"/>
<proteinExistence type="predicted"/>